<organism evidence="2 3">
    <name type="scientific">Paenibacillus donghaensis</name>
    <dbReference type="NCBI Taxonomy" id="414771"/>
    <lineage>
        <taxon>Bacteria</taxon>
        <taxon>Bacillati</taxon>
        <taxon>Bacillota</taxon>
        <taxon>Bacilli</taxon>
        <taxon>Bacillales</taxon>
        <taxon>Paenibacillaceae</taxon>
        <taxon>Paenibacillus</taxon>
    </lineage>
</organism>
<dbReference type="InterPro" id="IPR029068">
    <property type="entry name" value="Glyas_Bleomycin-R_OHBP_Dase"/>
</dbReference>
<dbReference type="Pfam" id="PF18029">
    <property type="entry name" value="Glyoxalase_6"/>
    <property type="match status" value="1"/>
</dbReference>
<dbReference type="Gene3D" id="3.10.180.10">
    <property type="entry name" value="2,3-Dihydroxybiphenyl 1,2-Dioxygenase, domain 1"/>
    <property type="match status" value="2"/>
</dbReference>
<dbReference type="InterPro" id="IPR041581">
    <property type="entry name" value="Glyoxalase_6"/>
</dbReference>
<dbReference type="RefSeq" id="WP_087915635.1">
    <property type="nucleotide sequence ID" value="NZ_CP021780.1"/>
</dbReference>
<dbReference type="PANTHER" id="PTHR33993:SF14">
    <property type="entry name" value="GB|AAF24581.1"/>
    <property type="match status" value="1"/>
</dbReference>
<dbReference type="InterPro" id="IPR052164">
    <property type="entry name" value="Anthracycline_SecMetBiosynth"/>
</dbReference>
<dbReference type="OrthoDB" id="9804235at2"/>
<name>A0A2Z2K611_9BACL</name>
<dbReference type="AlphaFoldDB" id="A0A2Z2K611"/>
<dbReference type="PANTHER" id="PTHR33993">
    <property type="entry name" value="GLYOXALASE-RELATED"/>
    <property type="match status" value="1"/>
</dbReference>
<accession>A0A2Z2K611</accession>
<evidence type="ECO:0000313" key="2">
    <source>
        <dbReference type="EMBL" id="ASA21626.1"/>
    </source>
</evidence>
<dbReference type="InterPro" id="IPR037523">
    <property type="entry name" value="VOC_core"/>
</dbReference>
<protein>
    <recommendedName>
        <fullName evidence="1">VOC domain-containing protein</fullName>
    </recommendedName>
</protein>
<dbReference type="Pfam" id="PF00903">
    <property type="entry name" value="Glyoxalase"/>
    <property type="match status" value="1"/>
</dbReference>
<gene>
    <name evidence="2" type="ORF">B9T62_13105</name>
</gene>
<dbReference type="KEGG" id="pdh:B9T62_13105"/>
<dbReference type="Proteomes" id="UP000249890">
    <property type="component" value="Chromosome"/>
</dbReference>
<feature type="domain" description="VOC" evidence="1">
    <location>
        <begin position="145"/>
        <end position="260"/>
    </location>
</feature>
<dbReference type="PROSITE" id="PS51819">
    <property type="entry name" value="VOC"/>
    <property type="match status" value="2"/>
</dbReference>
<dbReference type="EMBL" id="CP021780">
    <property type="protein sequence ID" value="ASA21626.1"/>
    <property type="molecule type" value="Genomic_DNA"/>
</dbReference>
<dbReference type="InterPro" id="IPR004360">
    <property type="entry name" value="Glyas_Fos-R_dOase_dom"/>
</dbReference>
<keyword evidence="3" id="KW-1185">Reference proteome</keyword>
<evidence type="ECO:0000313" key="3">
    <source>
        <dbReference type="Proteomes" id="UP000249890"/>
    </source>
</evidence>
<reference evidence="2 3" key="1">
    <citation type="submission" date="2017-06" db="EMBL/GenBank/DDBJ databases">
        <title>Complete genome sequence of Paenibacillus donghaensis KCTC 13049T isolated from East Sea sediment, South Korea.</title>
        <authorList>
            <person name="Jung B.K."/>
            <person name="Hong S.-J."/>
            <person name="Shin J.-H."/>
        </authorList>
    </citation>
    <scope>NUCLEOTIDE SEQUENCE [LARGE SCALE GENOMIC DNA]</scope>
    <source>
        <strain evidence="2 3">KCTC 13049</strain>
    </source>
</reference>
<dbReference type="CDD" id="cd07247">
    <property type="entry name" value="SgaA_N_like"/>
    <property type="match status" value="2"/>
</dbReference>
<feature type="domain" description="VOC" evidence="1">
    <location>
        <begin position="17"/>
        <end position="131"/>
    </location>
</feature>
<dbReference type="SUPFAM" id="SSF54593">
    <property type="entry name" value="Glyoxalase/Bleomycin resistance protein/Dihydroxybiphenyl dioxygenase"/>
    <property type="match status" value="2"/>
</dbReference>
<proteinExistence type="predicted"/>
<evidence type="ECO:0000259" key="1">
    <source>
        <dbReference type="PROSITE" id="PS51819"/>
    </source>
</evidence>
<sequence>MKKIDLGANMKTYIEGTFCWAELGSGDPAASTAFYTALFPWTTQITTMEDGRSYTVIQSQEQDVAAMYSLEEANQPSFWGCYIAVQDVGISAERAKSLGAEMLIPPRRIADKGSMCAFRDPTGAMVALWEAGEHPGSGVLHEPYSMDWHELYTTDLDAAAHFYMELLGWSMEEVPAPSGRYLQFKAGPDYAAGMKSIPSTMGDMRSGWGLYFKVPRCEEAVQHAVALGATVVIPPTSVPGVGKFATLQDPQGAFFSIQHGF</sequence>